<reference evidence="1 2" key="1">
    <citation type="submission" date="2015-10" db="EMBL/GenBank/DDBJ databases">
        <authorList>
            <person name="Gilbert D.G."/>
        </authorList>
    </citation>
    <scope>NUCLEOTIDE SEQUENCE [LARGE SCALE GENOMIC DNA]</scope>
    <source>
        <strain evidence="1">FVVF132</strain>
    </source>
</reference>
<dbReference type="Proteomes" id="UP000051836">
    <property type="component" value="Unassembled WGS sequence"/>
</dbReference>
<organism evidence="1 2">
    <name type="scientific">Amazona aestiva</name>
    <name type="common">Blue-fronted Amazon parrot</name>
    <dbReference type="NCBI Taxonomy" id="12930"/>
    <lineage>
        <taxon>Eukaryota</taxon>
        <taxon>Metazoa</taxon>
        <taxon>Chordata</taxon>
        <taxon>Craniata</taxon>
        <taxon>Vertebrata</taxon>
        <taxon>Euteleostomi</taxon>
        <taxon>Archelosauria</taxon>
        <taxon>Archosauria</taxon>
        <taxon>Dinosauria</taxon>
        <taxon>Saurischia</taxon>
        <taxon>Theropoda</taxon>
        <taxon>Coelurosauria</taxon>
        <taxon>Aves</taxon>
        <taxon>Neognathae</taxon>
        <taxon>Neoaves</taxon>
        <taxon>Telluraves</taxon>
        <taxon>Australaves</taxon>
        <taxon>Psittaciformes</taxon>
        <taxon>Psittacidae</taxon>
        <taxon>Amazona</taxon>
    </lineage>
</organism>
<evidence type="ECO:0000313" key="1">
    <source>
        <dbReference type="EMBL" id="KQK77139.1"/>
    </source>
</evidence>
<gene>
    <name evidence="1" type="ORF">AAES_129633</name>
</gene>
<proteinExistence type="predicted"/>
<comment type="caution">
    <text evidence="1">The sequence shown here is derived from an EMBL/GenBank/DDBJ whole genome shotgun (WGS) entry which is preliminary data.</text>
</comment>
<evidence type="ECO:0000313" key="2">
    <source>
        <dbReference type="Proteomes" id="UP000051836"/>
    </source>
</evidence>
<dbReference type="EMBL" id="LMAW01002785">
    <property type="protein sequence ID" value="KQK77139.1"/>
    <property type="molecule type" value="Genomic_DNA"/>
</dbReference>
<protein>
    <submittedName>
        <fullName evidence="1">Uncharacterized protein</fullName>
    </submittedName>
</protein>
<sequence>MRTIKELSCTSYYDSFPMAVGQAQISCRDLHRRGSISSLVPPPHINVELAHLFLLSSTDSQLPQLIKQNGVQSIRKMKLCLKVILHASSHTELLAQQYSYPDVAKQLTEAVSTYSLRHQFDHKLIGIDSYRNS</sequence>
<keyword evidence="2" id="KW-1185">Reference proteome</keyword>
<name>A0A0Q3P864_AMAAE</name>
<accession>A0A0Q3P864</accession>
<dbReference type="AlphaFoldDB" id="A0A0Q3P864"/>